<dbReference type="RefSeq" id="WP_132750531.1">
    <property type="nucleotide sequence ID" value="NZ_SLXH01000067.1"/>
</dbReference>
<name>A0A4R2MYC9_9BURK</name>
<dbReference type="Proteomes" id="UP000295182">
    <property type="component" value="Unassembled WGS sequence"/>
</dbReference>
<dbReference type="InterPro" id="IPR036388">
    <property type="entry name" value="WH-like_DNA-bd_sf"/>
</dbReference>
<dbReference type="Gene3D" id="1.10.10.10">
    <property type="entry name" value="Winged helix-like DNA-binding domain superfamily/Winged helix DNA-binding domain"/>
    <property type="match status" value="1"/>
</dbReference>
<dbReference type="SUPFAM" id="SSF46689">
    <property type="entry name" value="Homeodomain-like"/>
    <property type="match status" value="1"/>
</dbReference>
<dbReference type="Pfam" id="PF13358">
    <property type="entry name" value="DDE_3"/>
    <property type="match status" value="1"/>
</dbReference>
<dbReference type="InterPro" id="IPR036397">
    <property type="entry name" value="RNaseH_sf"/>
</dbReference>
<gene>
    <name evidence="3" type="ORF">EV674_1671</name>
</gene>
<dbReference type="GO" id="GO:0003676">
    <property type="term" value="F:nucleic acid binding"/>
    <property type="evidence" value="ECO:0007669"/>
    <property type="project" value="InterPro"/>
</dbReference>
<feature type="domain" description="Tc1-like transposase DDE" evidence="1">
    <location>
        <begin position="172"/>
        <end position="318"/>
    </location>
</feature>
<dbReference type="InterPro" id="IPR038717">
    <property type="entry name" value="Tc1-like_DDE_dom"/>
</dbReference>
<accession>A0A4R2MYC9</accession>
<reference evidence="3 4" key="1">
    <citation type="submission" date="2019-03" db="EMBL/GenBank/DDBJ databases">
        <title>Genomic Encyclopedia of Type Strains, Phase IV (KMG-IV): sequencing the most valuable type-strain genomes for metagenomic binning, comparative biology and taxonomic classification.</title>
        <authorList>
            <person name="Goeker M."/>
        </authorList>
    </citation>
    <scope>NUCLEOTIDE SEQUENCE [LARGE SCALE GENOMIC DNA]</scope>
    <source>
        <strain evidence="3 4">DSM 1837</strain>
    </source>
</reference>
<dbReference type="InterPro" id="IPR025959">
    <property type="entry name" value="Winged_HTH_dom"/>
</dbReference>
<dbReference type="NCBIfam" id="NF033545">
    <property type="entry name" value="transpos_IS630"/>
    <property type="match status" value="1"/>
</dbReference>
<dbReference type="EMBL" id="SLXH01000067">
    <property type="protein sequence ID" value="TCP10559.1"/>
    <property type="molecule type" value="Genomic_DNA"/>
</dbReference>
<evidence type="ECO:0000259" key="2">
    <source>
        <dbReference type="Pfam" id="PF13592"/>
    </source>
</evidence>
<dbReference type="InterPro" id="IPR009057">
    <property type="entry name" value="Homeodomain-like_sf"/>
</dbReference>
<evidence type="ECO:0000313" key="4">
    <source>
        <dbReference type="Proteomes" id="UP000295182"/>
    </source>
</evidence>
<dbReference type="InterPro" id="IPR047655">
    <property type="entry name" value="Transpos_IS630-like"/>
</dbReference>
<dbReference type="Pfam" id="PF13551">
    <property type="entry name" value="HTH_29"/>
    <property type="match status" value="1"/>
</dbReference>
<evidence type="ECO:0000259" key="1">
    <source>
        <dbReference type="Pfam" id="PF13358"/>
    </source>
</evidence>
<organism evidence="3 4">
    <name type="scientific">Simplicispira metamorpha</name>
    <dbReference type="NCBI Taxonomy" id="80881"/>
    <lineage>
        <taxon>Bacteria</taxon>
        <taxon>Pseudomonadati</taxon>
        <taxon>Pseudomonadota</taxon>
        <taxon>Betaproteobacteria</taxon>
        <taxon>Burkholderiales</taxon>
        <taxon>Comamonadaceae</taxon>
        <taxon>Simplicispira</taxon>
    </lineage>
</organism>
<dbReference type="Pfam" id="PF13592">
    <property type="entry name" value="HTH_33"/>
    <property type="match status" value="1"/>
</dbReference>
<proteinExistence type="predicted"/>
<dbReference type="Gene3D" id="3.30.420.10">
    <property type="entry name" value="Ribonuclease H-like superfamily/Ribonuclease H"/>
    <property type="match status" value="1"/>
</dbReference>
<protein>
    <submittedName>
        <fullName evidence="3">Transposase</fullName>
    </submittedName>
</protein>
<dbReference type="PANTHER" id="PTHR46564:SF1">
    <property type="entry name" value="TRANSPOSASE"/>
    <property type="match status" value="1"/>
</dbReference>
<feature type="domain" description="Winged helix-turn helix" evidence="2">
    <location>
        <begin position="98"/>
        <end position="156"/>
    </location>
</feature>
<dbReference type="PANTHER" id="PTHR46564">
    <property type="entry name" value="TRANSPOSASE"/>
    <property type="match status" value="1"/>
</dbReference>
<keyword evidence="4" id="KW-1185">Reference proteome</keyword>
<sequence>MKLTDMRKLSPAARQERRMQAIKLRNQGWTYEDIARQLGLSRTGVFDICQRYQAQGESALQDKRCGRPLGTLRALSADQERETRQLLIDKTPDGLQLDFALWSRPAVQQLIKQRCALKLTLQSVGTYLRRWGFTPQKPIERAYEQCPQSVQRWLNEQYPVIRDRARAEGAEIHWADETGLRSDDVRGRSYAPVGKTPEIRIRRRREGLSIISSITNRGKVRFKVFEGAMKAPLLIDFMRRLVRQSQKEGAPKVFLILDNLKVHHARQVQAWLQDNKEHIEVFYLPSYSPELNPNELLNANLKAAITTKAPARRKGQLKEAAIGHLRHLQKSPKKVQQFFGKDSVKYAA</sequence>
<evidence type="ECO:0000313" key="3">
    <source>
        <dbReference type="EMBL" id="TCP10559.1"/>
    </source>
</evidence>
<dbReference type="AlphaFoldDB" id="A0A4R2MYC9"/>
<comment type="caution">
    <text evidence="3">The sequence shown here is derived from an EMBL/GenBank/DDBJ whole genome shotgun (WGS) entry which is preliminary data.</text>
</comment>